<accession>A0ABW7TFS2</accession>
<keyword evidence="3" id="KW-1185">Reference proteome</keyword>
<name>A0ABW7TFS2_9ACTN</name>
<dbReference type="RefSeq" id="WP_397614714.1">
    <property type="nucleotide sequence ID" value="NZ_JBIRRB010000015.1"/>
</dbReference>
<reference evidence="2 3" key="1">
    <citation type="submission" date="2024-10" db="EMBL/GenBank/DDBJ databases">
        <title>The Natural Products Discovery Center: Release of the First 8490 Sequenced Strains for Exploring Actinobacteria Biosynthetic Diversity.</title>
        <authorList>
            <person name="Kalkreuter E."/>
            <person name="Kautsar S.A."/>
            <person name="Yang D."/>
            <person name="Bader C.D."/>
            <person name="Teijaro C.N."/>
            <person name="Fluegel L."/>
            <person name="Davis C.M."/>
            <person name="Simpson J.R."/>
            <person name="Lauterbach L."/>
            <person name="Steele A.D."/>
            <person name="Gui C."/>
            <person name="Meng S."/>
            <person name="Li G."/>
            <person name="Viehrig K."/>
            <person name="Ye F."/>
            <person name="Su P."/>
            <person name="Kiefer A.F."/>
            <person name="Nichols A."/>
            <person name="Cepeda A.J."/>
            <person name="Yan W."/>
            <person name="Fan B."/>
            <person name="Jiang Y."/>
            <person name="Adhikari A."/>
            <person name="Zheng C.-J."/>
            <person name="Schuster L."/>
            <person name="Cowan T.M."/>
            <person name="Smanski M.J."/>
            <person name="Chevrette M.G."/>
            <person name="De Carvalho L.P.S."/>
            <person name="Shen B."/>
        </authorList>
    </citation>
    <scope>NUCLEOTIDE SEQUENCE [LARGE SCALE GENOMIC DNA]</scope>
    <source>
        <strain evidence="2 3">NPDC020979</strain>
    </source>
</reference>
<proteinExistence type="predicted"/>
<gene>
    <name evidence="2" type="ORF">ACH4TF_31865</name>
</gene>
<sequence>MSRRTDDYDRSARITRDACKYAQREDSDPEFASLILGSMVEQGHREDYGTYPPDGHDFPEGR</sequence>
<evidence type="ECO:0000256" key="1">
    <source>
        <dbReference type="SAM" id="MobiDB-lite"/>
    </source>
</evidence>
<evidence type="ECO:0000313" key="3">
    <source>
        <dbReference type="Proteomes" id="UP001611162"/>
    </source>
</evidence>
<protein>
    <submittedName>
        <fullName evidence="2">Uncharacterized protein</fullName>
    </submittedName>
</protein>
<feature type="region of interest" description="Disordered" evidence="1">
    <location>
        <begin position="43"/>
        <end position="62"/>
    </location>
</feature>
<dbReference type="EMBL" id="JBIRRB010000015">
    <property type="protein sequence ID" value="MFI0915001.1"/>
    <property type="molecule type" value="Genomic_DNA"/>
</dbReference>
<dbReference type="Proteomes" id="UP001611162">
    <property type="component" value="Unassembled WGS sequence"/>
</dbReference>
<organism evidence="2 3">
    <name type="scientific">Streptomyces abikoensis</name>
    <dbReference type="NCBI Taxonomy" id="97398"/>
    <lineage>
        <taxon>Bacteria</taxon>
        <taxon>Bacillati</taxon>
        <taxon>Actinomycetota</taxon>
        <taxon>Actinomycetes</taxon>
        <taxon>Kitasatosporales</taxon>
        <taxon>Streptomycetaceae</taxon>
        <taxon>Streptomyces</taxon>
    </lineage>
</organism>
<comment type="caution">
    <text evidence="2">The sequence shown here is derived from an EMBL/GenBank/DDBJ whole genome shotgun (WGS) entry which is preliminary data.</text>
</comment>
<evidence type="ECO:0000313" key="2">
    <source>
        <dbReference type="EMBL" id="MFI0915001.1"/>
    </source>
</evidence>